<feature type="transmembrane region" description="Helical" evidence="12">
    <location>
        <begin position="228"/>
        <end position="247"/>
    </location>
</feature>
<dbReference type="EC" id="2.4.1.-" evidence="12"/>
<dbReference type="HOGENOM" id="CLU_029048_1_0_1"/>
<feature type="transmembrane region" description="Helical" evidence="12">
    <location>
        <begin position="144"/>
        <end position="167"/>
    </location>
</feature>
<keyword evidence="11 12" id="KW-0472">Membrane</keyword>
<evidence type="ECO:0000256" key="7">
    <source>
        <dbReference type="ARBA" id="ARBA00022679"/>
    </source>
</evidence>
<evidence type="ECO:0000256" key="8">
    <source>
        <dbReference type="ARBA" id="ARBA00022692"/>
    </source>
</evidence>
<feature type="transmembrane region" description="Helical" evidence="12">
    <location>
        <begin position="12"/>
        <end position="32"/>
    </location>
</feature>
<feature type="transmembrane region" description="Helical" evidence="12">
    <location>
        <begin position="310"/>
        <end position="334"/>
    </location>
</feature>
<proteinExistence type="inferred from homology"/>
<reference evidence="14" key="2">
    <citation type="submission" date="2015-01" db="EMBL/GenBank/DDBJ databases">
        <title>Evolutionary Origins and Diversification of the Mycorrhizal Mutualists.</title>
        <authorList>
            <consortium name="DOE Joint Genome Institute"/>
            <consortium name="Mycorrhizal Genomics Consortium"/>
            <person name="Kohler A."/>
            <person name="Kuo A."/>
            <person name="Nagy L.G."/>
            <person name="Floudas D."/>
            <person name="Copeland A."/>
            <person name="Barry K.W."/>
            <person name="Cichocki N."/>
            <person name="Veneault-Fourrey C."/>
            <person name="LaButti K."/>
            <person name="Lindquist E.A."/>
            <person name="Lipzen A."/>
            <person name="Lundell T."/>
            <person name="Morin E."/>
            <person name="Murat C."/>
            <person name="Riley R."/>
            <person name="Ohm R."/>
            <person name="Sun H."/>
            <person name="Tunlid A."/>
            <person name="Henrissat B."/>
            <person name="Grigoriev I.V."/>
            <person name="Hibbett D.S."/>
            <person name="Martin F."/>
        </authorList>
    </citation>
    <scope>NUCLEOTIDE SEQUENCE [LARGE SCALE GENOMIC DNA]</scope>
    <source>
        <strain evidence="14">F 1598</strain>
    </source>
</reference>
<dbReference type="AlphaFoldDB" id="A0A0C3EMN2"/>
<feature type="transmembrane region" description="Helical" evidence="12">
    <location>
        <begin position="434"/>
        <end position="453"/>
    </location>
</feature>
<keyword evidence="10 12" id="KW-1133">Transmembrane helix</keyword>
<feature type="transmembrane region" description="Helical" evidence="12">
    <location>
        <begin position="187"/>
        <end position="216"/>
    </location>
</feature>
<evidence type="ECO:0000313" key="13">
    <source>
        <dbReference type="EMBL" id="KIM73855.1"/>
    </source>
</evidence>
<name>A0A0C3EMN2_PILCF</name>
<gene>
    <name evidence="13" type="ORF">PILCRDRAFT_828749</name>
</gene>
<protein>
    <recommendedName>
        <fullName evidence="4 12">GPI mannosyltransferase 2</fullName>
        <ecNumber evidence="12">2.4.1.-</ecNumber>
    </recommendedName>
</protein>
<evidence type="ECO:0000256" key="10">
    <source>
        <dbReference type="ARBA" id="ARBA00022989"/>
    </source>
</evidence>
<dbReference type="GO" id="GO:0031501">
    <property type="term" value="C:mannosyltransferase complex"/>
    <property type="evidence" value="ECO:0007669"/>
    <property type="project" value="TreeGrafter"/>
</dbReference>
<sequence>MGAFKTAQSHRRLLQFLFLATRVSTFLLIYLLSNVPLFDSSPSIPSDASKASPLLRWDAFHFAHIAQNGYVHEYEWAFFPGTPLVMRIAGEIMRFVKGQWTGTPGPVIWNDLLQGGALAAFLCDVGCTTTLYNLTLHHLGSPNLALIASVLSLLPSSPATLRFAAYSEPFFTYLSYKGMLSCARSQWFYASVYFALAGAFRSNGILLGGFILWGLIIDPFLHRKHISLTRLFYSVILTAVTFTPFVYHHVSAYITYCVPPNPSLNPSSQTTHTPPNWCTALPPSIYGHVQSKYWNSGFMHYWTLSQLPNFIISLPVFLLLIGFCGYHITSVFLLQLHLFVSPNYTPSPRTTTKRDSPNPSYPSPFFSPTITPHAIHAFILTLTILLTSHVQIILRQAASMPITYWAGAWLVVTEGGGDRSGDGMKKERGKWGRWWVGWSCTWGMISLVLWVAFLPPA</sequence>
<evidence type="ECO:0000256" key="4">
    <source>
        <dbReference type="ARBA" id="ARBA00013795"/>
    </source>
</evidence>
<dbReference type="EMBL" id="KN833072">
    <property type="protein sequence ID" value="KIM73855.1"/>
    <property type="molecule type" value="Genomic_DNA"/>
</dbReference>
<dbReference type="InterPro" id="IPR007315">
    <property type="entry name" value="PIG-V/Gpi18"/>
</dbReference>
<dbReference type="GO" id="GO:0004376">
    <property type="term" value="F:GPI mannosyltransferase activity"/>
    <property type="evidence" value="ECO:0007669"/>
    <property type="project" value="InterPro"/>
</dbReference>
<comment type="pathway">
    <text evidence="2 12">Glycolipid biosynthesis; glycosylphosphatidylinositol-anchor biosynthesis.</text>
</comment>
<organism evidence="13 14">
    <name type="scientific">Piloderma croceum (strain F 1598)</name>
    <dbReference type="NCBI Taxonomy" id="765440"/>
    <lineage>
        <taxon>Eukaryota</taxon>
        <taxon>Fungi</taxon>
        <taxon>Dikarya</taxon>
        <taxon>Basidiomycota</taxon>
        <taxon>Agaricomycotina</taxon>
        <taxon>Agaricomycetes</taxon>
        <taxon>Agaricomycetidae</taxon>
        <taxon>Atheliales</taxon>
        <taxon>Atheliaceae</taxon>
        <taxon>Piloderma</taxon>
    </lineage>
</organism>
<comment type="caution">
    <text evidence="12">Lacks conserved residue(s) required for the propagation of feature annotation.</text>
</comment>
<dbReference type="Pfam" id="PF04188">
    <property type="entry name" value="Mannosyl_trans2"/>
    <property type="match status" value="1"/>
</dbReference>
<keyword evidence="7 12" id="KW-0808">Transferase</keyword>
<evidence type="ECO:0000256" key="6">
    <source>
        <dbReference type="ARBA" id="ARBA00022676"/>
    </source>
</evidence>
<evidence type="ECO:0000256" key="2">
    <source>
        <dbReference type="ARBA" id="ARBA00004687"/>
    </source>
</evidence>
<dbReference type="GO" id="GO:0005789">
    <property type="term" value="C:endoplasmic reticulum membrane"/>
    <property type="evidence" value="ECO:0007669"/>
    <property type="project" value="UniProtKB-SubCell"/>
</dbReference>
<evidence type="ECO:0000256" key="9">
    <source>
        <dbReference type="ARBA" id="ARBA00022824"/>
    </source>
</evidence>
<dbReference type="FunCoup" id="A0A0C3EMN2">
    <property type="interactions" value="61"/>
</dbReference>
<dbReference type="GO" id="GO:0006506">
    <property type="term" value="P:GPI anchor biosynthetic process"/>
    <property type="evidence" value="ECO:0007669"/>
    <property type="project" value="UniProtKB-UniPathway"/>
</dbReference>
<evidence type="ECO:0000313" key="14">
    <source>
        <dbReference type="Proteomes" id="UP000054166"/>
    </source>
</evidence>
<keyword evidence="9 12" id="KW-0256">Endoplasmic reticulum</keyword>
<comment type="function">
    <text evidence="12">Mannosyltransferase involved in glycosylphosphatidylinositol-anchor biosynthesis.</text>
</comment>
<dbReference type="GO" id="GO:0000009">
    <property type="term" value="F:alpha-1,6-mannosyltransferase activity"/>
    <property type="evidence" value="ECO:0007669"/>
    <property type="project" value="InterPro"/>
</dbReference>
<evidence type="ECO:0000256" key="12">
    <source>
        <dbReference type="RuleBase" id="RU363112"/>
    </source>
</evidence>
<comment type="subcellular location">
    <subcellularLocation>
        <location evidence="1 12">Endoplasmic reticulum membrane</location>
        <topology evidence="1 12">Multi-pass membrane protein</topology>
    </subcellularLocation>
</comment>
<keyword evidence="5 12" id="KW-0337">GPI-anchor biosynthesis</keyword>
<evidence type="ECO:0000256" key="1">
    <source>
        <dbReference type="ARBA" id="ARBA00004477"/>
    </source>
</evidence>
<keyword evidence="14" id="KW-1185">Reference proteome</keyword>
<dbReference type="PANTHER" id="PTHR12468">
    <property type="entry name" value="GPI MANNOSYLTRANSFERASE 2"/>
    <property type="match status" value="1"/>
</dbReference>
<dbReference type="Proteomes" id="UP000054166">
    <property type="component" value="Unassembled WGS sequence"/>
</dbReference>
<evidence type="ECO:0000256" key="5">
    <source>
        <dbReference type="ARBA" id="ARBA00022502"/>
    </source>
</evidence>
<reference evidence="13 14" key="1">
    <citation type="submission" date="2014-04" db="EMBL/GenBank/DDBJ databases">
        <authorList>
            <consortium name="DOE Joint Genome Institute"/>
            <person name="Kuo A."/>
            <person name="Tarkka M."/>
            <person name="Buscot F."/>
            <person name="Kohler A."/>
            <person name="Nagy L.G."/>
            <person name="Floudas D."/>
            <person name="Copeland A."/>
            <person name="Barry K.W."/>
            <person name="Cichocki N."/>
            <person name="Veneault-Fourrey C."/>
            <person name="LaButti K."/>
            <person name="Lindquist E.A."/>
            <person name="Lipzen A."/>
            <person name="Lundell T."/>
            <person name="Morin E."/>
            <person name="Murat C."/>
            <person name="Sun H."/>
            <person name="Tunlid A."/>
            <person name="Henrissat B."/>
            <person name="Grigoriev I.V."/>
            <person name="Hibbett D.S."/>
            <person name="Martin F."/>
            <person name="Nordberg H.P."/>
            <person name="Cantor M.N."/>
            <person name="Hua S.X."/>
        </authorList>
    </citation>
    <scope>NUCLEOTIDE SEQUENCE [LARGE SCALE GENOMIC DNA]</scope>
    <source>
        <strain evidence="13 14">F 1598</strain>
    </source>
</reference>
<dbReference type="PANTHER" id="PTHR12468:SF2">
    <property type="entry name" value="GPI MANNOSYLTRANSFERASE 2"/>
    <property type="match status" value="1"/>
</dbReference>
<evidence type="ECO:0000256" key="3">
    <source>
        <dbReference type="ARBA" id="ARBA00008698"/>
    </source>
</evidence>
<dbReference type="OrthoDB" id="10252502at2759"/>
<comment type="similarity">
    <text evidence="3 12">Belongs to the PIGV family.</text>
</comment>
<keyword evidence="8 12" id="KW-0812">Transmembrane</keyword>
<accession>A0A0C3EMN2</accession>
<dbReference type="STRING" id="765440.A0A0C3EMN2"/>
<dbReference type="UniPathway" id="UPA00196"/>
<evidence type="ECO:0000256" key="11">
    <source>
        <dbReference type="ARBA" id="ARBA00023136"/>
    </source>
</evidence>
<keyword evidence="6 12" id="KW-0328">Glycosyltransferase</keyword>
<dbReference type="InParanoid" id="A0A0C3EMN2"/>